<evidence type="ECO:0000313" key="2">
    <source>
        <dbReference type="Proteomes" id="UP000032680"/>
    </source>
</evidence>
<dbReference type="AlphaFoldDB" id="A0A0D6P8C3"/>
<organism evidence="1 2">
    <name type="scientific">Acidisphaera rubrifaciens HS-AP3</name>
    <dbReference type="NCBI Taxonomy" id="1231350"/>
    <lineage>
        <taxon>Bacteria</taxon>
        <taxon>Pseudomonadati</taxon>
        <taxon>Pseudomonadota</taxon>
        <taxon>Alphaproteobacteria</taxon>
        <taxon>Acetobacterales</taxon>
        <taxon>Acetobacteraceae</taxon>
        <taxon>Acidisphaera</taxon>
    </lineage>
</organism>
<name>A0A0D6P8C3_9PROT</name>
<dbReference type="GO" id="GO:0043165">
    <property type="term" value="P:Gram-negative-bacterium-type cell outer membrane assembly"/>
    <property type="evidence" value="ECO:0007669"/>
    <property type="project" value="InterPro"/>
</dbReference>
<dbReference type="InterPro" id="IPR007485">
    <property type="entry name" value="LPS_assembly_LptE"/>
</dbReference>
<dbReference type="PROSITE" id="PS51257">
    <property type="entry name" value="PROKAR_LIPOPROTEIN"/>
    <property type="match status" value="1"/>
</dbReference>
<sequence>MRRRAFLRAGCGGAVVTLLGACGFRPVYMRTESGHYGTAQRELQAINVEVIADRPGQLLRQALQQRFDGSESGLQRRYDLSVDYQVPGMGIAVRQDNSVTRIRLVGLANYTLRGEDPNRTVITKGNARVMDDYNIIDQQFFAADLENEAAQRRVAEATADQITLQLAAFFKQRALAAE</sequence>
<dbReference type="OrthoDB" id="8480109at2"/>
<dbReference type="Proteomes" id="UP000032680">
    <property type="component" value="Unassembled WGS sequence"/>
</dbReference>
<keyword evidence="2" id="KW-1185">Reference proteome</keyword>
<dbReference type="EMBL" id="BANB01000325">
    <property type="protein sequence ID" value="GAN77458.1"/>
    <property type="molecule type" value="Genomic_DNA"/>
</dbReference>
<dbReference type="Gene3D" id="3.30.160.150">
    <property type="entry name" value="Lipoprotein like domain"/>
    <property type="match status" value="1"/>
</dbReference>
<accession>A0A0D6P8C3</accession>
<evidence type="ECO:0000313" key="1">
    <source>
        <dbReference type="EMBL" id="GAN77458.1"/>
    </source>
</evidence>
<gene>
    <name evidence="1" type="ORF">Asru_0325_02</name>
</gene>
<dbReference type="Pfam" id="PF04390">
    <property type="entry name" value="LptE"/>
    <property type="match status" value="1"/>
</dbReference>
<evidence type="ECO:0008006" key="3">
    <source>
        <dbReference type="Google" id="ProtNLM"/>
    </source>
</evidence>
<dbReference type="GO" id="GO:0019867">
    <property type="term" value="C:outer membrane"/>
    <property type="evidence" value="ECO:0007669"/>
    <property type="project" value="InterPro"/>
</dbReference>
<reference evidence="1 2" key="1">
    <citation type="submission" date="2012-11" db="EMBL/GenBank/DDBJ databases">
        <title>Whole genome sequence of Acidisphaera rubrifaciens HS-AP3.</title>
        <authorList>
            <person name="Azuma Y."/>
            <person name="Higashiura N."/>
            <person name="Hirakawa H."/>
            <person name="Matsushita K."/>
        </authorList>
    </citation>
    <scope>NUCLEOTIDE SEQUENCE [LARGE SCALE GENOMIC DNA]</scope>
    <source>
        <strain evidence="1 2">HS-AP3</strain>
    </source>
</reference>
<dbReference type="RefSeq" id="WP_048861542.1">
    <property type="nucleotide sequence ID" value="NZ_BANB01000325.1"/>
</dbReference>
<protein>
    <recommendedName>
        <fullName evidence="3">LPS-assembly lipoprotein</fullName>
    </recommendedName>
</protein>
<proteinExistence type="predicted"/>
<comment type="caution">
    <text evidence="1">The sequence shown here is derived from an EMBL/GenBank/DDBJ whole genome shotgun (WGS) entry which is preliminary data.</text>
</comment>